<sequence>MKIIEWHKHYTKWWQTKLGLSDYAFLWLAFFKGILATVIVYLVVCVF</sequence>
<feature type="transmembrane region" description="Helical" evidence="1">
    <location>
        <begin position="24"/>
        <end position="44"/>
    </location>
</feature>
<dbReference type="AlphaFoldDB" id="A0A382YBT7"/>
<proteinExistence type="predicted"/>
<keyword evidence="1" id="KW-1133">Transmembrane helix</keyword>
<reference evidence="2" key="1">
    <citation type="submission" date="2018-05" db="EMBL/GenBank/DDBJ databases">
        <authorList>
            <person name="Lanie J.A."/>
            <person name="Ng W.-L."/>
            <person name="Kazmierczak K.M."/>
            <person name="Andrzejewski T.M."/>
            <person name="Davidsen T.M."/>
            <person name="Wayne K.J."/>
            <person name="Tettelin H."/>
            <person name="Glass J.I."/>
            <person name="Rusch D."/>
            <person name="Podicherti R."/>
            <person name="Tsui H.-C.T."/>
            <person name="Winkler M.E."/>
        </authorList>
    </citation>
    <scope>NUCLEOTIDE SEQUENCE</scope>
</reference>
<protein>
    <submittedName>
        <fullName evidence="2">Uncharacterized protein</fullName>
    </submittedName>
</protein>
<accession>A0A382YBT7</accession>
<evidence type="ECO:0000256" key="1">
    <source>
        <dbReference type="SAM" id="Phobius"/>
    </source>
</evidence>
<organism evidence="2">
    <name type="scientific">marine metagenome</name>
    <dbReference type="NCBI Taxonomy" id="408172"/>
    <lineage>
        <taxon>unclassified sequences</taxon>
        <taxon>metagenomes</taxon>
        <taxon>ecological metagenomes</taxon>
    </lineage>
</organism>
<name>A0A382YBT7_9ZZZZ</name>
<evidence type="ECO:0000313" key="2">
    <source>
        <dbReference type="EMBL" id="SVD80449.1"/>
    </source>
</evidence>
<dbReference type="EMBL" id="UINC01174365">
    <property type="protein sequence ID" value="SVD80449.1"/>
    <property type="molecule type" value="Genomic_DNA"/>
</dbReference>
<keyword evidence="1" id="KW-0472">Membrane</keyword>
<keyword evidence="1" id="KW-0812">Transmembrane</keyword>
<gene>
    <name evidence="2" type="ORF">METZ01_LOCUS433303</name>
</gene>